<proteinExistence type="predicted"/>
<keyword evidence="2" id="KW-1185">Reference proteome</keyword>
<dbReference type="Proteomes" id="UP000218831">
    <property type="component" value="Unassembled WGS sequence"/>
</dbReference>
<organism evidence="1 2">
    <name type="scientific">Fodinibius salipaludis</name>
    <dbReference type="NCBI Taxonomy" id="2032627"/>
    <lineage>
        <taxon>Bacteria</taxon>
        <taxon>Pseudomonadati</taxon>
        <taxon>Balneolota</taxon>
        <taxon>Balneolia</taxon>
        <taxon>Balneolales</taxon>
        <taxon>Balneolaceae</taxon>
        <taxon>Fodinibius</taxon>
    </lineage>
</organism>
<dbReference type="AlphaFoldDB" id="A0A2A2GCP4"/>
<name>A0A2A2GCP4_9BACT</name>
<dbReference type="RefSeq" id="WP_095605620.1">
    <property type="nucleotide sequence ID" value="NZ_NSKE01000003.1"/>
</dbReference>
<comment type="caution">
    <text evidence="1">The sequence shown here is derived from an EMBL/GenBank/DDBJ whole genome shotgun (WGS) entry which is preliminary data.</text>
</comment>
<evidence type="ECO:0000313" key="2">
    <source>
        <dbReference type="Proteomes" id="UP000218831"/>
    </source>
</evidence>
<dbReference type="EMBL" id="NSKE01000003">
    <property type="protein sequence ID" value="PAU94754.1"/>
    <property type="molecule type" value="Genomic_DNA"/>
</dbReference>
<protein>
    <submittedName>
        <fullName evidence="1">Uncharacterized protein</fullName>
    </submittedName>
</protein>
<reference evidence="1 2" key="1">
    <citation type="submission" date="2017-08" db="EMBL/GenBank/DDBJ databases">
        <title>Aliifodinibius alkalisoli sp. nov., isolated from saline alkaline soil.</title>
        <authorList>
            <person name="Liu D."/>
            <person name="Zhang G."/>
        </authorList>
    </citation>
    <scope>NUCLEOTIDE SEQUENCE [LARGE SCALE GENOMIC DNA]</scope>
    <source>
        <strain evidence="1 2">WN023</strain>
    </source>
</reference>
<accession>A0A2A2GCP4</accession>
<gene>
    <name evidence="1" type="ORF">CK503_04575</name>
</gene>
<sequence length="129" mass="14419">MLLLMQKISNILLAFLATVLIGHSLVQGQPGMEKRSAILSPTEEKSTQSTNPLAQPNLLNIYHPVESGINILSNIPVPYLSEEDQERSAVQKYIISAAENRAIEYLQLYEAVNRVTAVLKLIFPFHTFL</sequence>
<evidence type="ECO:0000313" key="1">
    <source>
        <dbReference type="EMBL" id="PAU94754.1"/>
    </source>
</evidence>